<dbReference type="InterPro" id="IPR014186">
    <property type="entry name" value="S-formylglutathione_hydrol"/>
</dbReference>
<dbReference type="GO" id="GO:0046294">
    <property type="term" value="P:formaldehyde catabolic process"/>
    <property type="evidence" value="ECO:0007669"/>
    <property type="project" value="InterPro"/>
</dbReference>
<keyword evidence="5" id="KW-0719">Serine esterase</keyword>
<dbReference type="GO" id="GO:0018738">
    <property type="term" value="F:S-formylglutathione hydrolase activity"/>
    <property type="evidence" value="ECO:0007669"/>
    <property type="project" value="UniProtKB-EC"/>
</dbReference>
<evidence type="ECO:0000256" key="5">
    <source>
        <dbReference type="ARBA" id="ARBA00022487"/>
    </source>
</evidence>
<proteinExistence type="inferred from homology"/>
<comment type="function">
    <text evidence="1">Serine hydrolase involved in the detoxification of formaldehyde.</text>
</comment>
<evidence type="ECO:0000256" key="3">
    <source>
        <dbReference type="ARBA" id="ARBA00012479"/>
    </source>
</evidence>
<name>A0A6P7SVK2_9MOLL</name>
<dbReference type="SUPFAM" id="SSF53474">
    <property type="entry name" value="alpha/beta-Hydrolases"/>
    <property type="match status" value="1"/>
</dbReference>
<protein>
    <recommendedName>
        <fullName evidence="4">S-formylglutathione hydrolase</fullName>
        <ecNumber evidence="3">3.1.2.12</ecNumber>
    </recommendedName>
    <alternativeName>
        <fullName evidence="7">Esterase D</fullName>
    </alternativeName>
</protein>
<evidence type="ECO:0000256" key="2">
    <source>
        <dbReference type="ARBA" id="ARBA00005622"/>
    </source>
</evidence>
<evidence type="ECO:0000313" key="8">
    <source>
        <dbReference type="Proteomes" id="UP000515154"/>
    </source>
</evidence>
<sequence>MIDSMFTLFRVETKDRQKISRIMEYDTCSLMRKNGSPFADILIDQGLADIFQNIESLTDNLEKVVWEKNVAATIRKHEGYDHSYYFIASFIGDHIKHHAKYLNEVSKY</sequence>
<evidence type="ECO:0000313" key="9">
    <source>
        <dbReference type="RefSeq" id="XP_029642254.2"/>
    </source>
</evidence>
<organism evidence="8 9">
    <name type="scientific">Octopus sinensis</name>
    <name type="common">East Asian common octopus</name>
    <dbReference type="NCBI Taxonomy" id="2607531"/>
    <lineage>
        <taxon>Eukaryota</taxon>
        <taxon>Metazoa</taxon>
        <taxon>Spiralia</taxon>
        <taxon>Lophotrochozoa</taxon>
        <taxon>Mollusca</taxon>
        <taxon>Cephalopoda</taxon>
        <taxon>Coleoidea</taxon>
        <taxon>Octopodiformes</taxon>
        <taxon>Octopoda</taxon>
        <taxon>Incirrata</taxon>
        <taxon>Octopodidae</taxon>
        <taxon>Octopus</taxon>
    </lineage>
</organism>
<keyword evidence="8" id="KW-1185">Reference proteome</keyword>
<reference evidence="9" key="1">
    <citation type="submission" date="2025-08" db="UniProtKB">
        <authorList>
            <consortium name="RefSeq"/>
        </authorList>
    </citation>
    <scope>IDENTIFICATION</scope>
</reference>
<dbReference type="InterPro" id="IPR029058">
    <property type="entry name" value="AB_hydrolase_fold"/>
</dbReference>
<evidence type="ECO:0000256" key="6">
    <source>
        <dbReference type="ARBA" id="ARBA00022801"/>
    </source>
</evidence>
<keyword evidence="6" id="KW-0378">Hydrolase</keyword>
<evidence type="ECO:0000256" key="4">
    <source>
        <dbReference type="ARBA" id="ARBA00016774"/>
    </source>
</evidence>
<gene>
    <name evidence="9" type="primary">LOC115216813</name>
</gene>
<dbReference type="Pfam" id="PF00756">
    <property type="entry name" value="Esterase"/>
    <property type="match status" value="1"/>
</dbReference>
<dbReference type="KEGG" id="osn:115216813"/>
<dbReference type="EC" id="3.1.2.12" evidence="3"/>
<accession>A0A6P7SVK2</accession>
<dbReference type="Proteomes" id="UP000515154">
    <property type="component" value="Linkage group LG10"/>
</dbReference>
<dbReference type="InterPro" id="IPR000801">
    <property type="entry name" value="Esterase-like"/>
</dbReference>
<dbReference type="GO" id="GO:0005829">
    <property type="term" value="C:cytosol"/>
    <property type="evidence" value="ECO:0007669"/>
    <property type="project" value="TreeGrafter"/>
</dbReference>
<dbReference type="Gene3D" id="3.40.50.1820">
    <property type="entry name" value="alpha/beta hydrolase"/>
    <property type="match status" value="1"/>
</dbReference>
<dbReference type="AlphaFoldDB" id="A0A6P7SVK2"/>
<dbReference type="PANTHER" id="PTHR10061">
    <property type="entry name" value="S-FORMYLGLUTATHIONE HYDROLASE"/>
    <property type="match status" value="1"/>
</dbReference>
<dbReference type="PANTHER" id="PTHR10061:SF0">
    <property type="entry name" value="S-FORMYLGLUTATHIONE HYDROLASE"/>
    <property type="match status" value="1"/>
</dbReference>
<dbReference type="GO" id="GO:0052689">
    <property type="term" value="F:carboxylic ester hydrolase activity"/>
    <property type="evidence" value="ECO:0007669"/>
    <property type="project" value="UniProtKB-KW"/>
</dbReference>
<comment type="similarity">
    <text evidence="2">Belongs to the esterase D family.</text>
</comment>
<dbReference type="RefSeq" id="XP_029642254.2">
    <property type="nucleotide sequence ID" value="XM_029786394.2"/>
</dbReference>
<evidence type="ECO:0000256" key="7">
    <source>
        <dbReference type="ARBA" id="ARBA00032082"/>
    </source>
</evidence>
<evidence type="ECO:0000256" key="1">
    <source>
        <dbReference type="ARBA" id="ARBA00002608"/>
    </source>
</evidence>